<dbReference type="GO" id="GO:0003824">
    <property type="term" value="F:catalytic activity"/>
    <property type="evidence" value="ECO:0007669"/>
    <property type="project" value="InterPro"/>
</dbReference>
<evidence type="ECO:0000259" key="2">
    <source>
        <dbReference type="Pfam" id="PF02775"/>
    </source>
</evidence>
<dbReference type="GO" id="GO:0030976">
    <property type="term" value="F:thiamine pyrophosphate binding"/>
    <property type="evidence" value="ECO:0007669"/>
    <property type="project" value="InterPro"/>
</dbReference>
<proteinExistence type="predicted"/>
<name>A0A2N8PG55_STRNR</name>
<comment type="caution">
    <text evidence="3">The sequence shown here is derived from an EMBL/GenBank/DDBJ whole genome shotgun (WGS) entry which is preliminary data.</text>
</comment>
<dbReference type="AlphaFoldDB" id="A0A2N8PG55"/>
<dbReference type="Proteomes" id="UP000236047">
    <property type="component" value="Unassembled WGS sequence"/>
</dbReference>
<evidence type="ECO:0000313" key="4">
    <source>
        <dbReference type="Proteomes" id="UP000236047"/>
    </source>
</evidence>
<feature type="domain" description="Thiamine pyrophosphate enzyme TPP-binding" evidence="2">
    <location>
        <begin position="38"/>
        <end position="86"/>
    </location>
</feature>
<feature type="region of interest" description="Disordered" evidence="1">
    <location>
        <begin position="1"/>
        <end position="42"/>
    </location>
</feature>
<dbReference type="InterPro" id="IPR011766">
    <property type="entry name" value="TPP_enzyme_TPP-bd"/>
</dbReference>
<sequence>MIDRSQAQGAFSVRPRKPQGGIALRGHGRVGRPQSDAPPGLDLPGIDIASVARGFGCRAVDVETVEELEREFAAALSAGTTTVIVVPTQPQVAML</sequence>
<dbReference type="EMBL" id="LJSN01000002">
    <property type="protein sequence ID" value="PNE39981.1"/>
    <property type="molecule type" value="Genomic_DNA"/>
</dbReference>
<evidence type="ECO:0000256" key="1">
    <source>
        <dbReference type="SAM" id="MobiDB-lite"/>
    </source>
</evidence>
<organism evidence="3 4">
    <name type="scientific">Streptomyces noursei</name>
    <name type="common">Streptomyces albulus</name>
    <dbReference type="NCBI Taxonomy" id="1971"/>
    <lineage>
        <taxon>Bacteria</taxon>
        <taxon>Bacillati</taxon>
        <taxon>Actinomycetota</taxon>
        <taxon>Actinomycetes</taxon>
        <taxon>Kitasatosporales</taxon>
        <taxon>Streptomycetaceae</taxon>
        <taxon>Streptomyces</taxon>
    </lineage>
</organism>
<dbReference type="Pfam" id="PF02775">
    <property type="entry name" value="TPP_enzyme_C"/>
    <property type="match status" value="1"/>
</dbReference>
<dbReference type="RefSeq" id="WP_258017479.1">
    <property type="nucleotide sequence ID" value="NZ_LJSN01000002.1"/>
</dbReference>
<gene>
    <name evidence="3" type="ORF">AOB60_02655</name>
</gene>
<accession>A0A2N8PG55</accession>
<reference evidence="4" key="1">
    <citation type="submission" date="2015-09" db="EMBL/GenBank/DDBJ databases">
        <authorList>
            <person name="Graham D.E."/>
            <person name="Mahan K.M."/>
            <person name="Klingeman D.M."/>
            <person name="Fida T."/>
            <person name="Giannone R.J."/>
            <person name="Hettich R.L."/>
            <person name="Parry R.J."/>
            <person name="Spain J.C."/>
        </authorList>
    </citation>
    <scope>NUCLEOTIDE SEQUENCE [LARGE SCALE GENOMIC DNA]</scope>
    <source>
        <strain evidence="4">JCM 4701</strain>
    </source>
</reference>
<protein>
    <recommendedName>
        <fullName evidence="2">Thiamine pyrophosphate enzyme TPP-binding domain-containing protein</fullName>
    </recommendedName>
</protein>
<dbReference type="InterPro" id="IPR029061">
    <property type="entry name" value="THDP-binding"/>
</dbReference>
<dbReference type="SUPFAM" id="SSF52518">
    <property type="entry name" value="Thiamin diphosphate-binding fold (THDP-binding)"/>
    <property type="match status" value="1"/>
</dbReference>
<evidence type="ECO:0000313" key="3">
    <source>
        <dbReference type="EMBL" id="PNE39981.1"/>
    </source>
</evidence>
<dbReference type="GO" id="GO:0000287">
    <property type="term" value="F:magnesium ion binding"/>
    <property type="evidence" value="ECO:0007669"/>
    <property type="project" value="UniProtKB-ARBA"/>
</dbReference>
<dbReference type="Gene3D" id="3.40.50.970">
    <property type="match status" value="1"/>
</dbReference>
<keyword evidence="4" id="KW-1185">Reference proteome</keyword>